<evidence type="ECO:0000256" key="8">
    <source>
        <dbReference type="ARBA" id="ARBA00023136"/>
    </source>
</evidence>
<comment type="caution">
    <text evidence="13">The sequence shown here is derived from an EMBL/GenBank/DDBJ whole genome shotgun (WGS) entry which is preliminary data.</text>
</comment>
<evidence type="ECO:0000256" key="9">
    <source>
        <dbReference type="ARBA" id="ARBA00024202"/>
    </source>
</evidence>
<evidence type="ECO:0000256" key="7">
    <source>
        <dbReference type="ARBA" id="ARBA00022989"/>
    </source>
</evidence>
<dbReference type="InterPro" id="IPR050366">
    <property type="entry name" value="BP-dependent_transpt_permease"/>
</dbReference>
<comment type="similarity">
    <text evidence="9">Belongs to the binding-protein-dependent transport system permease family. OppBC subfamily.</text>
</comment>
<keyword evidence="8 10" id="KW-0472">Membrane</keyword>
<evidence type="ECO:0000259" key="12">
    <source>
        <dbReference type="PROSITE" id="PS50928"/>
    </source>
</evidence>
<dbReference type="GO" id="GO:0055085">
    <property type="term" value="P:transmembrane transport"/>
    <property type="evidence" value="ECO:0007669"/>
    <property type="project" value="InterPro"/>
</dbReference>
<dbReference type="SUPFAM" id="SSF161098">
    <property type="entry name" value="MetI-like"/>
    <property type="match status" value="1"/>
</dbReference>
<evidence type="ECO:0000256" key="5">
    <source>
        <dbReference type="ARBA" id="ARBA00022856"/>
    </source>
</evidence>
<evidence type="ECO:0000256" key="10">
    <source>
        <dbReference type="RuleBase" id="RU363032"/>
    </source>
</evidence>
<evidence type="ECO:0000256" key="6">
    <source>
        <dbReference type="ARBA" id="ARBA00022927"/>
    </source>
</evidence>
<reference evidence="13 14" key="1">
    <citation type="submission" date="2019-11" db="EMBL/GenBank/DDBJ databases">
        <authorList>
            <person name="Criscuolo A."/>
        </authorList>
    </citation>
    <scope>NUCLEOTIDE SEQUENCE [LARGE SCALE GENOMIC DNA]</scope>
    <source>
        <strain evidence="13">CIP111667</strain>
    </source>
</reference>
<gene>
    <name evidence="13" type="primary">dppC_2</name>
    <name evidence="13" type="ORF">HALOF300_00886</name>
</gene>
<dbReference type="GO" id="GO:0015833">
    <property type="term" value="P:peptide transport"/>
    <property type="evidence" value="ECO:0007669"/>
    <property type="project" value="UniProtKB-KW"/>
</dbReference>
<dbReference type="AlphaFoldDB" id="A0A7M4DFJ5"/>
<dbReference type="Pfam" id="PF00528">
    <property type="entry name" value="BPD_transp_1"/>
    <property type="match status" value="1"/>
</dbReference>
<dbReference type="PANTHER" id="PTHR43386:SF24">
    <property type="entry name" value="OLIGOPEPTIDE TRANSPORT SYSTEM PERMEASE PROTEIN AMID"/>
    <property type="match status" value="1"/>
</dbReference>
<keyword evidence="14" id="KW-1185">Reference proteome</keyword>
<dbReference type="Pfam" id="PF12911">
    <property type="entry name" value="OppC_N"/>
    <property type="match status" value="1"/>
</dbReference>
<dbReference type="Gene3D" id="1.10.3720.10">
    <property type="entry name" value="MetI-like"/>
    <property type="match status" value="1"/>
</dbReference>
<organism evidence="13 14">
    <name type="scientific">Occultella aeris</name>
    <dbReference type="NCBI Taxonomy" id="2761496"/>
    <lineage>
        <taxon>Bacteria</taxon>
        <taxon>Bacillati</taxon>
        <taxon>Actinomycetota</taxon>
        <taxon>Actinomycetes</taxon>
        <taxon>Micrococcales</taxon>
        <taxon>Ruaniaceae</taxon>
        <taxon>Occultella</taxon>
    </lineage>
</organism>
<keyword evidence="7 10" id="KW-1133">Transmembrane helix</keyword>
<dbReference type="PANTHER" id="PTHR43386">
    <property type="entry name" value="OLIGOPEPTIDE TRANSPORT SYSTEM PERMEASE PROTEIN APPC"/>
    <property type="match status" value="1"/>
</dbReference>
<sequence length="326" mass="34869">MNPSGVQDRHEPGSRTVDADHDGPTPTVRRLARRQRSDAAAPRAQSELSRGWTRFKRNRLAFASLAFVVVLVVVAAAAPLLAPHSYSEQDLLNGLLPPLSEGHLLGTDQLGRDVFSRLLYSLRTALIIGFTAELVALVIALVIGLWAGWLGGRAESALMSFTDVMYAFPSYLFSVLLVVVMGRSPLSIILAIGIAGWVTQARLVRAQVLKIKTFEYIEASRSIGTGGFAIAVRHILPNAAGPLLVTTSFGIPGAIIAESGLALVGLGVAPPTPSWGGMIVDGYTFVLSHPYLIIAPLVLFGLTMLAFTWMGDGLRDAFDSSEEDHA</sequence>
<keyword evidence="5" id="KW-0571">Peptide transport</keyword>
<dbReference type="GO" id="GO:0005886">
    <property type="term" value="C:plasma membrane"/>
    <property type="evidence" value="ECO:0007669"/>
    <property type="project" value="UniProtKB-SubCell"/>
</dbReference>
<feature type="transmembrane region" description="Helical" evidence="10">
    <location>
        <begin position="186"/>
        <end position="204"/>
    </location>
</feature>
<keyword evidence="2 10" id="KW-0813">Transport</keyword>
<feature type="transmembrane region" description="Helical" evidence="10">
    <location>
        <begin position="243"/>
        <end position="269"/>
    </location>
</feature>
<feature type="transmembrane region" description="Helical" evidence="10">
    <location>
        <begin position="60"/>
        <end position="82"/>
    </location>
</feature>
<proteinExistence type="inferred from homology"/>
<evidence type="ECO:0000256" key="11">
    <source>
        <dbReference type="SAM" id="MobiDB-lite"/>
    </source>
</evidence>
<accession>A0A7M4DFJ5</accession>
<evidence type="ECO:0000256" key="2">
    <source>
        <dbReference type="ARBA" id="ARBA00022448"/>
    </source>
</evidence>
<keyword evidence="4 10" id="KW-0812">Transmembrane</keyword>
<name>A0A7M4DFJ5_9MICO</name>
<feature type="transmembrane region" description="Helical" evidence="10">
    <location>
        <begin position="125"/>
        <end position="149"/>
    </location>
</feature>
<dbReference type="PROSITE" id="PS50928">
    <property type="entry name" value="ABC_TM1"/>
    <property type="match status" value="1"/>
</dbReference>
<dbReference type="InterPro" id="IPR025966">
    <property type="entry name" value="OppC_N"/>
</dbReference>
<feature type="domain" description="ABC transmembrane type-1" evidence="12">
    <location>
        <begin position="122"/>
        <end position="311"/>
    </location>
</feature>
<feature type="transmembrane region" description="Helical" evidence="10">
    <location>
        <begin position="161"/>
        <end position="180"/>
    </location>
</feature>
<keyword evidence="6" id="KW-0653">Protein transport</keyword>
<feature type="region of interest" description="Disordered" evidence="11">
    <location>
        <begin position="1"/>
        <end position="45"/>
    </location>
</feature>
<feature type="transmembrane region" description="Helical" evidence="10">
    <location>
        <begin position="289"/>
        <end position="310"/>
    </location>
</feature>
<dbReference type="Proteomes" id="UP000419743">
    <property type="component" value="Unassembled WGS sequence"/>
</dbReference>
<dbReference type="RefSeq" id="WP_156739641.1">
    <property type="nucleotide sequence ID" value="NZ_CACRYJ010000014.1"/>
</dbReference>
<feature type="compositionally biased region" description="Basic and acidic residues" evidence="11">
    <location>
        <begin position="7"/>
        <end position="23"/>
    </location>
</feature>
<evidence type="ECO:0000313" key="14">
    <source>
        <dbReference type="Proteomes" id="UP000419743"/>
    </source>
</evidence>
<dbReference type="GO" id="GO:0015031">
    <property type="term" value="P:protein transport"/>
    <property type="evidence" value="ECO:0007669"/>
    <property type="project" value="UniProtKB-KW"/>
</dbReference>
<dbReference type="InterPro" id="IPR035906">
    <property type="entry name" value="MetI-like_sf"/>
</dbReference>
<evidence type="ECO:0000313" key="13">
    <source>
        <dbReference type="EMBL" id="VZO35688.1"/>
    </source>
</evidence>
<comment type="subcellular location">
    <subcellularLocation>
        <location evidence="1 10">Cell membrane</location>
        <topology evidence="1 10">Multi-pass membrane protein</topology>
    </subcellularLocation>
</comment>
<dbReference type="InterPro" id="IPR000515">
    <property type="entry name" value="MetI-like"/>
</dbReference>
<dbReference type="EMBL" id="CACRYJ010000014">
    <property type="protein sequence ID" value="VZO35688.1"/>
    <property type="molecule type" value="Genomic_DNA"/>
</dbReference>
<evidence type="ECO:0000256" key="3">
    <source>
        <dbReference type="ARBA" id="ARBA00022475"/>
    </source>
</evidence>
<evidence type="ECO:0000256" key="4">
    <source>
        <dbReference type="ARBA" id="ARBA00022692"/>
    </source>
</evidence>
<evidence type="ECO:0000256" key="1">
    <source>
        <dbReference type="ARBA" id="ARBA00004651"/>
    </source>
</evidence>
<keyword evidence="3" id="KW-1003">Cell membrane</keyword>
<dbReference type="CDD" id="cd06261">
    <property type="entry name" value="TM_PBP2"/>
    <property type="match status" value="1"/>
</dbReference>
<protein>
    <submittedName>
        <fullName evidence="13">Dipeptide transport system permease protein DppC</fullName>
    </submittedName>
</protein>